<feature type="domain" description="Protein kinase" evidence="9">
    <location>
        <begin position="1"/>
        <end position="357"/>
    </location>
</feature>
<dbReference type="GO" id="GO:0050684">
    <property type="term" value="P:regulation of mRNA processing"/>
    <property type="evidence" value="ECO:0007669"/>
    <property type="project" value="TreeGrafter"/>
</dbReference>
<dbReference type="Pfam" id="PF00069">
    <property type="entry name" value="Pkinase"/>
    <property type="match status" value="1"/>
</dbReference>
<keyword evidence="3" id="KW-0808">Transferase</keyword>
<dbReference type="InterPro" id="IPR000719">
    <property type="entry name" value="Prot_kinase_dom"/>
</dbReference>
<dbReference type="AlphaFoldDB" id="A0A8T8WJA1"/>
<dbReference type="GO" id="GO:0004674">
    <property type="term" value="F:protein serine/threonine kinase activity"/>
    <property type="evidence" value="ECO:0007669"/>
    <property type="project" value="UniProtKB-KW"/>
</dbReference>
<name>A0A8T8WJA1_ASPJA</name>
<keyword evidence="6" id="KW-0067">ATP-binding</keyword>
<dbReference type="SMART" id="SM00220">
    <property type="entry name" value="S_TKc"/>
    <property type="match status" value="1"/>
</dbReference>
<dbReference type="Proteomes" id="UP000249497">
    <property type="component" value="Unassembled WGS sequence"/>
</dbReference>
<dbReference type="GeneID" id="37179103"/>
<dbReference type="RefSeq" id="XP_025521701.1">
    <property type="nucleotide sequence ID" value="XM_025675411.1"/>
</dbReference>
<keyword evidence="5 10" id="KW-0418">Kinase</keyword>
<evidence type="ECO:0000256" key="7">
    <source>
        <dbReference type="ARBA" id="ARBA00047899"/>
    </source>
</evidence>
<gene>
    <name evidence="10" type="ORF">BO86DRAFT_423654</name>
</gene>
<dbReference type="PANTHER" id="PTHR47634">
    <property type="entry name" value="PROTEIN KINASE DOMAIN-CONTAINING PROTEIN-RELATED"/>
    <property type="match status" value="1"/>
</dbReference>
<dbReference type="PROSITE" id="PS00108">
    <property type="entry name" value="PROTEIN_KINASE_ST"/>
    <property type="match status" value="1"/>
</dbReference>
<evidence type="ECO:0000256" key="5">
    <source>
        <dbReference type="ARBA" id="ARBA00022777"/>
    </source>
</evidence>
<dbReference type="InterPro" id="IPR008271">
    <property type="entry name" value="Ser/Thr_kinase_AS"/>
</dbReference>
<dbReference type="PROSITE" id="PS50011">
    <property type="entry name" value="PROTEIN_KINASE_DOM"/>
    <property type="match status" value="1"/>
</dbReference>
<protein>
    <recommendedName>
        <fullName evidence="1">non-specific serine/threonine protein kinase</fullName>
        <ecNumber evidence="1">2.7.11.1</ecNumber>
    </recommendedName>
</protein>
<evidence type="ECO:0000256" key="8">
    <source>
        <dbReference type="ARBA" id="ARBA00048679"/>
    </source>
</evidence>
<reference evidence="10 11" key="1">
    <citation type="submission" date="2018-02" db="EMBL/GenBank/DDBJ databases">
        <title>The genomes of Aspergillus section Nigri reveals drivers in fungal speciation.</title>
        <authorList>
            <consortium name="DOE Joint Genome Institute"/>
            <person name="Vesth T.C."/>
            <person name="Nybo J."/>
            <person name="Theobald S."/>
            <person name="Brandl J."/>
            <person name="Frisvad J.C."/>
            <person name="Nielsen K.F."/>
            <person name="Lyhne E.K."/>
            <person name="Kogle M.E."/>
            <person name="Kuo A."/>
            <person name="Riley R."/>
            <person name="Clum A."/>
            <person name="Nolan M."/>
            <person name="Lipzen A."/>
            <person name="Salamov A."/>
            <person name="Henrissat B."/>
            <person name="Wiebenga A."/>
            <person name="De vries R.P."/>
            <person name="Grigoriev I.V."/>
            <person name="Mortensen U.H."/>
            <person name="Andersen M.R."/>
            <person name="Baker S.E."/>
        </authorList>
    </citation>
    <scope>NUCLEOTIDE SEQUENCE [LARGE SCALE GENOMIC DNA]</scope>
    <source>
        <strain evidence="10 11">CBS 114.51</strain>
    </source>
</reference>
<evidence type="ECO:0000313" key="11">
    <source>
        <dbReference type="Proteomes" id="UP000249497"/>
    </source>
</evidence>
<keyword evidence="2" id="KW-0723">Serine/threonine-protein kinase</keyword>
<dbReference type="GO" id="GO:0000245">
    <property type="term" value="P:spliceosomal complex assembly"/>
    <property type="evidence" value="ECO:0007669"/>
    <property type="project" value="TreeGrafter"/>
</dbReference>
<dbReference type="InterPro" id="IPR011009">
    <property type="entry name" value="Kinase-like_dom_sf"/>
</dbReference>
<dbReference type="InterPro" id="IPR051334">
    <property type="entry name" value="SRPK"/>
</dbReference>
<keyword evidence="11" id="KW-1185">Reference proteome</keyword>
<accession>A0A8T8WJA1</accession>
<evidence type="ECO:0000256" key="2">
    <source>
        <dbReference type="ARBA" id="ARBA00022527"/>
    </source>
</evidence>
<evidence type="ECO:0000256" key="4">
    <source>
        <dbReference type="ARBA" id="ARBA00022741"/>
    </source>
</evidence>
<evidence type="ECO:0000256" key="6">
    <source>
        <dbReference type="ARBA" id="ARBA00022840"/>
    </source>
</evidence>
<comment type="catalytic activity">
    <reaction evidence="8">
        <text>L-seryl-[protein] + ATP = O-phospho-L-seryl-[protein] + ADP + H(+)</text>
        <dbReference type="Rhea" id="RHEA:17989"/>
        <dbReference type="Rhea" id="RHEA-COMP:9863"/>
        <dbReference type="Rhea" id="RHEA-COMP:11604"/>
        <dbReference type="ChEBI" id="CHEBI:15378"/>
        <dbReference type="ChEBI" id="CHEBI:29999"/>
        <dbReference type="ChEBI" id="CHEBI:30616"/>
        <dbReference type="ChEBI" id="CHEBI:83421"/>
        <dbReference type="ChEBI" id="CHEBI:456216"/>
        <dbReference type="EC" id="2.7.11.1"/>
    </reaction>
</comment>
<evidence type="ECO:0000256" key="3">
    <source>
        <dbReference type="ARBA" id="ARBA00022679"/>
    </source>
</evidence>
<keyword evidence="4" id="KW-0547">Nucleotide-binding</keyword>
<dbReference type="EMBL" id="KZ824908">
    <property type="protein sequence ID" value="RAH75807.1"/>
    <property type="molecule type" value="Genomic_DNA"/>
</dbReference>
<organism evidence="10 11">
    <name type="scientific">Aspergillus japonicus CBS 114.51</name>
    <dbReference type="NCBI Taxonomy" id="1448312"/>
    <lineage>
        <taxon>Eukaryota</taxon>
        <taxon>Fungi</taxon>
        <taxon>Dikarya</taxon>
        <taxon>Ascomycota</taxon>
        <taxon>Pezizomycotina</taxon>
        <taxon>Eurotiomycetes</taxon>
        <taxon>Eurotiomycetidae</taxon>
        <taxon>Eurotiales</taxon>
        <taxon>Aspergillaceae</taxon>
        <taxon>Aspergillus</taxon>
        <taxon>Aspergillus subgen. Circumdati</taxon>
    </lineage>
</organism>
<evidence type="ECO:0000256" key="1">
    <source>
        <dbReference type="ARBA" id="ARBA00012513"/>
    </source>
</evidence>
<dbReference type="SUPFAM" id="SSF56112">
    <property type="entry name" value="Protein kinase-like (PK-like)"/>
    <property type="match status" value="1"/>
</dbReference>
<sequence>MTRNLPNLLKHPFKAFCQSPWALSWRWSNERYVALKINSNNSHARKTAGDVELEVLRHITRANPQHEGWSFVRKLLDSFSVQGIAGNHVCLVFEPLRESLGKYCQRWQDRVMPPEIFKIILQEILQALEYLHTECHIIHTDLKPDNIMVRLEDWELLSQNARDEFENPLPQKHCNDGRIIYLSRTDYGPLKDIIGLIEVVDFDLAVQGDIPQDGCIQAEVYRAPEVILDRGYTYSADIWSLGVMLWNFLEGRTLFESVDPRTVEVYDDETHILYITSLLGPAPKDFVRRGKKTSMFYTAAGTLKKEDLVPSNYSFESTISLFDGEEKRMFISFVNRMIKWKPEERSTAAELLQDPWLHNDYPQT</sequence>
<dbReference type="OrthoDB" id="5979581at2759"/>
<dbReference type="EC" id="2.7.11.1" evidence="1"/>
<evidence type="ECO:0000259" key="9">
    <source>
        <dbReference type="PROSITE" id="PS50011"/>
    </source>
</evidence>
<comment type="catalytic activity">
    <reaction evidence="7">
        <text>L-threonyl-[protein] + ATP = O-phospho-L-threonyl-[protein] + ADP + H(+)</text>
        <dbReference type="Rhea" id="RHEA:46608"/>
        <dbReference type="Rhea" id="RHEA-COMP:11060"/>
        <dbReference type="Rhea" id="RHEA-COMP:11605"/>
        <dbReference type="ChEBI" id="CHEBI:15378"/>
        <dbReference type="ChEBI" id="CHEBI:30013"/>
        <dbReference type="ChEBI" id="CHEBI:30616"/>
        <dbReference type="ChEBI" id="CHEBI:61977"/>
        <dbReference type="ChEBI" id="CHEBI:456216"/>
        <dbReference type="EC" id="2.7.11.1"/>
    </reaction>
</comment>
<dbReference type="PANTHER" id="PTHR47634:SF9">
    <property type="entry name" value="PROTEIN KINASE DOMAIN-CONTAINING PROTEIN-RELATED"/>
    <property type="match status" value="1"/>
</dbReference>
<dbReference type="GO" id="GO:0005524">
    <property type="term" value="F:ATP binding"/>
    <property type="evidence" value="ECO:0007669"/>
    <property type="project" value="UniProtKB-KW"/>
</dbReference>
<proteinExistence type="predicted"/>
<dbReference type="Gene3D" id="3.30.200.20">
    <property type="entry name" value="Phosphorylase Kinase, domain 1"/>
    <property type="match status" value="1"/>
</dbReference>
<dbReference type="Gene3D" id="1.10.510.10">
    <property type="entry name" value="Transferase(Phosphotransferase) domain 1"/>
    <property type="match status" value="1"/>
</dbReference>
<evidence type="ECO:0000313" key="10">
    <source>
        <dbReference type="EMBL" id="RAH75807.1"/>
    </source>
</evidence>